<dbReference type="InterPro" id="IPR029044">
    <property type="entry name" value="Nucleotide-diphossugar_trans"/>
</dbReference>
<feature type="transmembrane region" description="Helical" evidence="12">
    <location>
        <begin position="498"/>
        <end position="520"/>
    </location>
</feature>
<proteinExistence type="inferred from homology"/>
<dbReference type="PANTHER" id="PTHR43867">
    <property type="entry name" value="CELLULOSE SYNTHASE CATALYTIC SUBUNIT A [UDP-FORMING]"/>
    <property type="match status" value="1"/>
</dbReference>
<sequence>MSAGLRPAIAEQVRPAAPTRGRRRVFAAVVAGLSLLWLGLAVLVFAPGGWSFWEVGLFLCAAANAPWLALAGATGLAGLLRRARHATDPAPVHAERLHLRTAIAVCVREEAMEAVIPPLSRLLDGLAAAGHGGSFALAILSDTQAPAAAIREEEEAMGLAAAHPPGAVIYRRRTDNAGYKAGNVMEFLDHQADGFSLMLLLDADSEMSPALVLRMARIMQADPGLAILQTTVAGRPARAAFGRVFGFGHLAGTLTWAAGQDWWQGDEGPFWGHNALIRIAPFRAHCRLPPLPDGSRILSHDHVEAARLHAAGWGVRVMLTPDGSTEAHPPNLPEFLSRDQRWSAGNLQYRHLLRSSDLGVLGRLQMLQALLHYALSPLWFAMLPLAALNALDGAEDTPRGLLLVLLASGYGMLHLPRLAGHAHALVRLPAGQRRAYLGRAMVESGFLLLFDSIAALDKTITVLSHALGFRRAGWPAQHRAEQPVPWGTAARRLWPHTLAGLALLGAFIASGSAFAAIVALPAVAGLIGSIPFCVLTAVPDPACDRR</sequence>
<organism evidence="14 15">
    <name type="scientific">Teichococcus vastitatis</name>
    <dbReference type="NCBI Taxonomy" id="2307076"/>
    <lineage>
        <taxon>Bacteria</taxon>
        <taxon>Pseudomonadati</taxon>
        <taxon>Pseudomonadota</taxon>
        <taxon>Alphaproteobacteria</taxon>
        <taxon>Acetobacterales</taxon>
        <taxon>Roseomonadaceae</taxon>
        <taxon>Roseomonas</taxon>
    </lineage>
</organism>
<evidence type="ECO:0000259" key="13">
    <source>
        <dbReference type="Pfam" id="PF13632"/>
    </source>
</evidence>
<evidence type="ECO:0000256" key="1">
    <source>
        <dbReference type="ARBA" id="ARBA00004429"/>
    </source>
</evidence>
<reference evidence="14 15" key="1">
    <citation type="submission" date="2022-03" db="EMBL/GenBank/DDBJ databases">
        <title>Complete genome analysis of Roseomonas KG 17.1 : a prolific producer of plant growth promoters.</title>
        <authorList>
            <person name="Saadouli I."/>
            <person name="Najjari A."/>
            <person name="Mosbah A."/>
            <person name="Ouzari H.I."/>
        </authorList>
    </citation>
    <scope>NUCLEOTIDE SEQUENCE [LARGE SCALE GENOMIC DNA]</scope>
    <source>
        <strain evidence="14 15">KG17-1</strain>
    </source>
</reference>
<feature type="domain" description="Glycosyltransferase 2-like" evidence="13">
    <location>
        <begin position="199"/>
        <end position="388"/>
    </location>
</feature>
<keyword evidence="7 14" id="KW-0328">Glycosyltransferase</keyword>
<evidence type="ECO:0000256" key="12">
    <source>
        <dbReference type="SAM" id="Phobius"/>
    </source>
</evidence>
<feature type="transmembrane region" description="Helical" evidence="12">
    <location>
        <begin position="56"/>
        <end position="80"/>
    </location>
</feature>
<evidence type="ECO:0000313" key="15">
    <source>
        <dbReference type="Proteomes" id="UP001201985"/>
    </source>
</evidence>
<dbReference type="SUPFAM" id="SSF53448">
    <property type="entry name" value="Nucleotide-diphospho-sugar transferases"/>
    <property type="match status" value="1"/>
</dbReference>
<dbReference type="GO" id="GO:0016757">
    <property type="term" value="F:glycosyltransferase activity"/>
    <property type="evidence" value="ECO:0007669"/>
    <property type="project" value="UniProtKB-KW"/>
</dbReference>
<evidence type="ECO:0000256" key="2">
    <source>
        <dbReference type="ARBA" id="ARBA00005001"/>
    </source>
</evidence>
<feature type="transmembrane region" description="Helical" evidence="12">
    <location>
        <begin position="25"/>
        <end position="50"/>
    </location>
</feature>
<keyword evidence="6" id="KW-0997">Cell inner membrane</keyword>
<evidence type="ECO:0000313" key="14">
    <source>
        <dbReference type="EMBL" id="MCI0757152.1"/>
    </source>
</evidence>
<evidence type="ECO:0000256" key="10">
    <source>
        <dbReference type="ARBA" id="ARBA00022989"/>
    </source>
</evidence>
<dbReference type="NCBIfam" id="NF003962">
    <property type="entry name" value="PRK05454.2-5"/>
    <property type="match status" value="1"/>
</dbReference>
<dbReference type="Proteomes" id="UP001201985">
    <property type="component" value="Unassembled WGS sequence"/>
</dbReference>
<dbReference type="RefSeq" id="WP_120009982.1">
    <property type="nucleotide sequence ID" value="NZ_JALBUU010000125.1"/>
</dbReference>
<dbReference type="InterPro" id="IPR050321">
    <property type="entry name" value="Glycosyltr_2/OpgH_subfam"/>
</dbReference>
<keyword evidence="10 12" id="KW-1133">Transmembrane helix</keyword>
<comment type="caution">
    <text evidence="14">The sequence shown here is derived from an EMBL/GenBank/DDBJ whole genome shotgun (WGS) entry which is preliminary data.</text>
</comment>
<dbReference type="Pfam" id="PF13632">
    <property type="entry name" value="Glyco_trans_2_3"/>
    <property type="match status" value="1"/>
</dbReference>
<keyword evidence="8 14" id="KW-0808">Transferase</keyword>
<keyword evidence="5" id="KW-1003">Cell membrane</keyword>
<evidence type="ECO:0000256" key="6">
    <source>
        <dbReference type="ARBA" id="ARBA00022519"/>
    </source>
</evidence>
<evidence type="ECO:0000256" key="3">
    <source>
        <dbReference type="ARBA" id="ARBA00009337"/>
    </source>
</evidence>
<evidence type="ECO:0000256" key="8">
    <source>
        <dbReference type="ARBA" id="ARBA00022679"/>
    </source>
</evidence>
<dbReference type="EMBL" id="JALBUU010000125">
    <property type="protein sequence ID" value="MCI0757152.1"/>
    <property type="molecule type" value="Genomic_DNA"/>
</dbReference>
<feature type="transmembrane region" description="Helical" evidence="12">
    <location>
        <begin position="397"/>
        <end position="415"/>
    </location>
</feature>
<evidence type="ECO:0000256" key="7">
    <source>
        <dbReference type="ARBA" id="ARBA00022676"/>
    </source>
</evidence>
<keyword evidence="15" id="KW-1185">Reference proteome</keyword>
<protein>
    <recommendedName>
        <fullName evidence="4">Glucans biosynthesis glucosyltransferase H</fullName>
    </recommendedName>
</protein>
<accession>A0ABS9WCX9</accession>
<comment type="subcellular location">
    <subcellularLocation>
        <location evidence="1">Cell inner membrane</location>
        <topology evidence="1">Multi-pass membrane protein</topology>
    </subcellularLocation>
</comment>
<evidence type="ECO:0000256" key="5">
    <source>
        <dbReference type="ARBA" id="ARBA00022475"/>
    </source>
</evidence>
<evidence type="ECO:0000256" key="9">
    <source>
        <dbReference type="ARBA" id="ARBA00022692"/>
    </source>
</evidence>
<name>A0ABS9WCX9_9PROT</name>
<keyword evidence="11 12" id="KW-0472">Membrane</keyword>
<evidence type="ECO:0000256" key="11">
    <source>
        <dbReference type="ARBA" id="ARBA00023136"/>
    </source>
</evidence>
<keyword evidence="9 12" id="KW-0812">Transmembrane</keyword>
<comment type="similarity">
    <text evidence="3">Belongs to the glycosyltransferase 2 family. OpgH subfamily.</text>
</comment>
<dbReference type="Gene3D" id="3.90.550.10">
    <property type="entry name" value="Spore Coat Polysaccharide Biosynthesis Protein SpsA, Chain A"/>
    <property type="match status" value="1"/>
</dbReference>
<gene>
    <name evidence="14" type="primary">mdoH</name>
    <name evidence="14" type="ORF">MON41_26340</name>
</gene>
<dbReference type="InterPro" id="IPR001173">
    <property type="entry name" value="Glyco_trans_2-like"/>
</dbReference>
<evidence type="ECO:0000256" key="4">
    <source>
        <dbReference type="ARBA" id="ARBA00020585"/>
    </source>
</evidence>
<dbReference type="PANTHER" id="PTHR43867:SF5">
    <property type="entry name" value="GLUCANS BIOSYNTHESIS GLUCOSYLTRANSFERASE H"/>
    <property type="match status" value="1"/>
</dbReference>
<feature type="transmembrane region" description="Helical" evidence="12">
    <location>
        <begin position="370"/>
        <end position="391"/>
    </location>
</feature>
<comment type="pathway">
    <text evidence="2">Glycan metabolism; osmoregulated periplasmic glucan (OPG) biosynthesis.</text>
</comment>